<dbReference type="SMR" id="B4R1N9"/>
<sequence>MEPSTSAEAAAAAAAGGPDPRLELMGSFVIKSLKLKPEKWTRVVTVEEHKGIIKEFLDRNTPVVLIIILTPAAQLVPSTTFPLSQLKSKGVYFIKRYALPIPREDCGNFIIYGDLATRTIDQLSALVEEVLVPLLSNEDNYRSWPIMVAQDVQKHVHSLKSTVHQVKGQVSGETILAMPVGVEKIVKAAKELVETEQCQFDLYLKSAIEGVVIKWATQIHEVIKESPSNAFSNGQNPTPHTEFTFWNNRLKNLSFIYDQLRNERIRAMALILEYSMSAYHPCFQTLFKNVVTALAEAKDITLYLNPLKRPLQHLEEIDFAECKPLLIPFMNTVGILWGNSRYYCQSAKITVLLQEICNLIIHQAKRYLDPSSIFHSDIDEAMQRLTLSIQILKFFRELFDYYKERLATFFTEPEERPPILWTFHPNSVFKRFNAFLERLTTIQWFFFTVIEFLKLEKVEIGGLRGRQLSTRITDVYVEFNQYFTAFASKSYDVLDPDDHEFDEDFKGFQTRILELDMKLAAILCQAFDDCHNLESIFKLISIVGSVLDRPKIKEEFTQRYAEIVRMLDDEMTVCESIYDKQMELKKVGDNLYPNYNCPPVAAFIRWCHQLETRITAPVKNFKALQHEITKTEKSQEIVERYEILMVKLGSCKTQFFDDWAGQLDGQIEENLKKSLIARDRRHNSLILNFSAALFSILREVHYMQQMKIEGIPQIAIDFAEKSDVFRSYTLNLEKTIDWYNSIQEGSSPVELRLIEPEIKMIDDLVEIGVNQLVWNSSDILSYLDKLRKPVAALQNRMDHTQGNLRQIRKIMGVWAKQPLFERRDCKKDTVLSIDERPDRTSKRYAEIQAASIEIHKLLQDNMLQFDMESKQDDAVWLSYVDFVDNIVYENILKTVGVSVGYLAENMDPENNYAPLFESRLELVEPNLVFVPSLDPEDPMGFNNMLIELMRDIMKMGSLIKRLKPNEKRNYVEMIKENQDIIDMRREILNGVDLVMEEASRFCRQFERYSYLWLDDREECMEYFLEYGRMLDPDEIELILINDPNQPPPQPCQPTIEAFREQIDNYESLFNEIEDIGPFQVFSSWFQVDVRPFRQALLNTVCKWGNMFKEHLVTTVTSSLMNLSHFIRKADEGLLQTVKEKDYEGLVSIMAYLMQVKERAAKTDEMFEPMQETIQLLKYYDMDIPEEVNVLLQELPEQWANTKKIATTVKQQVSPLQATEVVSIRNKIALFESHIQLFREVFKTYDFFRFDCYKPYLLMDRINDDMFLCESEMRDIQESGSLFEVNIPEFKVLKQCRKELRMLKQLWDYVNIVATSIDDWKTTPWRKVDVENMDIECKKFAKDIRLLDKEMRPWDTFINLESTVKNMLTSLRAVGELQNPAIRERHWNQLMNSTKSLAALPKEVTVKFIMDHETTLAELLGLNLHECEEEVKNIVDKAVKEMSMEKILRDLNTTWTVMEFDHELHPRTGCNLLKASEELIETLEDNQVCLQNLITSKYIAHFLEEVSTWQNKLMIADQVITVWFEVQRTWTHLESIFMSSEDIRKQLPVDSDRFDNIDAEFRVLMDEMSVSSNVVASTNRSGLIERLEHLQKELTLCEKALAEYLETKRLAFPRFYFVSSADLLDVLSNGIQPEMVTKHLTKLFDSIARLKFNRDESNEINTASGMYAKDGEYVEFNELASIRGPVEVWLNRIQAAMRASLRHYVMEAVIAYEEKQREQWLFDYPAQVSLCGSQIWWSTEVNIAFSRLEEGYDNAIKDYYKKQISQLSLLITLLLGELSKGDRQKIMTICTIDVHSRDVVAKMIQAKLDSGSAFMWQSQLRHRFDDVEKDCFANICDAEFQYCHEYLGNTPRLVITPLTDRCYITLTQSLHLVMGGAPAGPAGTGKTETTKDLGRAIGISVYVFNCSEQMDYQSCGNIYKGLAQTGAWGCFDEFNRITVEVLSVVAVQVKSVQDAIRDKKDKFNFMGEMISCVPTVGIFITMNPGYAGRTELPENLKALFRPCAMVVPDFELICEIMLVAEGFQDARVLARKFITLYTLCKELLSKQDHYDWGLRAIKSVLVVAGSLKRGDPGRPEEEVLMRALRDFNIPKIITDDMPVFMGLISDLFPALDVPRKRDQDFERTVKQAASDLLLQPEDNFILKVVQLEELLEVRHSVFIVGNAGTGKTQVWKTLLRTYQNIKRKPIFNDLNPKAVTNDELFGIINPATREWKDGLFSVLMRDQANITGDQPKWIVLDGDIDPMWIESLNTVMDDNKVLTLASNERIALTPSMRLLFEISNLRTATPATVSRAGILYINPQDLGWNPYVTSWVETRKIPAEKSNLVMLFDKYIPPSLETIRVRFKKITPVAEMAHIQMLCHLLNCFLIPANTPADCPKEWHELYFVFACIWAFGSAMFQDQAIDYRVEFSKWWAFSVVFQKAIAKAEPGDTLDLRVSNLIDCITYSVFQYTSRGLFECDKLIFASQMTFQILLMNEEVTSAELDFLLRFPIKPHVTSPVDFLTNQSWGGICSLASKDEFRNLDRDIETSSKRWKKLVESELPEKEKFPQEWKNKTALQRLCMIRALRPDRMTYALADFIEEKLGSKYVESRAMEFAKSYEEASPSTPIFFILSPGVNPLKDVEALGKQMGFSMDLGNFHNVSLGQGQEAIAEAAMDTAAKHGHWVVLQNIHLVRKWLPVLEKKLEYYAEDSHPDYRMFLSAEPASTPSAHIIPQGILESSIKITNEPPTGMLANLHKALDNFTQETLEMSGKEAEFKAILFSLCYFHAVVAERRKFGPQGWNKIYPFNVGDLNISVSVLYNYLEANAKVPWEDLRYLFGEIMYGGHITDDWDRRLCITYLEEYMQPDLVDGELFLAPSFPAPPNTDYQGYHTYVDEMMPAESPYLYGLHPNAEIGFLTTRAENIFRTVFEMQPRDAGAGGGATVTREDKVKQIVDEIIEKLPEEFNMVEIMNKVEERTPYVIVAFQECERMNFLTSEMKRSLKELDLGLKGELTITSDMEVLENSLFLDQVPPIWTQRAYPSLLGLNNWFIDLCLRLRELETWSTDFVLPSCVWLAGFFNPQSLLTAIMQSTARRNDLPLDKMCLQCDVTKKQKEEFTTAPRDGCCVHGIFMEGARWDIQQGIIMESRLKELYPSMPVINIRAITQDKQDLRNMYECPVYKTRTRGPTTYVSNLNLKTKDKPGKWILAGVALLLQT</sequence>
<evidence type="ECO:0000256" key="5">
    <source>
        <dbReference type="ARBA" id="ARBA00022737"/>
    </source>
</evidence>
<dbReference type="FunFam" id="3.40.50.300:FF:000411">
    <property type="entry name" value="dynein heavy chain 17, axonemal"/>
    <property type="match status" value="1"/>
</dbReference>
<name>B4R1N9_DROSI</name>
<evidence type="ECO:0000256" key="2">
    <source>
        <dbReference type="ARBA" id="ARBA00008887"/>
    </source>
</evidence>
<dbReference type="Gene3D" id="3.40.50.300">
    <property type="entry name" value="P-loop containing nucleotide triphosphate hydrolases"/>
    <property type="match status" value="3"/>
</dbReference>
<evidence type="ECO:0000256" key="6">
    <source>
        <dbReference type="ARBA" id="ARBA00022741"/>
    </source>
</evidence>
<keyword evidence="22" id="KW-1185">Reference proteome</keyword>
<dbReference type="FunFam" id="1.10.8.720:FF:000002">
    <property type="entry name" value="Dynein heavy chain 9, axonemal"/>
    <property type="match status" value="1"/>
</dbReference>
<dbReference type="GO" id="GO:0005858">
    <property type="term" value="C:axonemal dynein complex"/>
    <property type="evidence" value="ECO:0007669"/>
    <property type="project" value="TreeGrafter"/>
</dbReference>
<evidence type="ECO:0000256" key="4">
    <source>
        <dbReference type="ARBA" id="ARBA00022701"/>
    </source>
</evidence>
<feature type="domain" description="Dynein heavy chain C-terminal" evidence="20">
    <location>
        <begin position="2897"/>
        <end position="3192"/>
    </location>
</feature>
<dbReference type="InterPro" id="IPR013602">
    <property type="entry name" value="Dynein_heavy_linker"/>
</dbReference>
<keyword evidence="13" id="KW-0966">Cell projection</keyword>
<reference evidence="21 22" key="1">
    <citation type="journal article" date="2007" name="Nature">
        <title>Evolution of genes and genomes on the Drosophila phylogeny.</title>
        <authorList>
            <consortium name="Drosophila 12 Genomes Consortium"/>
            <person name="Clark A.G."/>
            <person name="Eisen M.B."/>
            <person name="Smith D.R."/>
            <person name="Bergman C.M."/>
            <person name="Oliver B."/>
            <person name="Markow T.A."/>
            <person name="Kaufman T.C."/>
            <person name="Kellis M."/>
            <person name="Gelbart W."/>
            <person name="Iyer V.N."/>
            <person name="Pollard D.A."/>
            <person name="Sackton T.B."/>
            <person name="Larracuente A.M."/>
            <person name="Singh N.D."/>
            <person name="Abad J.P."/>
            <person name="Abt D.N."/>
            <person name="Adryan B."/>
            <person name="Aguade M."/>
            <person name="Akashi H."/>
            <person name="Anderson W.W."/>
            <person name="Aquadro C.F."/>
            <person name="Ardell D.H."/>
            <person name="Arguello R."/>
            <person name="Artieri C.G."/>
            <person name="Barbash D.A."/>
            <person name="Barker D."/>
            <person name="Barsanti P."/>
            <person name="Batterham P."/>
            <person name="Batzoglou S."/>
            <person name="Begun D."/>
            <person name="Bhutkar A."/>
            <person name="Blanco E."/>
            <person name="Bosak S.A."/>
            <person name="Bradley R.K."/>
            <person name="Brand A.D."/>
            <person name="Brent M.R."/>
            <person name="Brooks A.N."/>
            <person name="Brown R.H."/>
            <person name="Butlin R.K."/>
            <person name="Caggese C."/>
            <person name="Calvi B.R."/>
            <person name="Bernardo de Carvalho A."/>
            <person name="Caspi A."/>
            <person name="Castrezana S."/>
            <person name="Celniker S.E."/>
            <person name="Chang J.L."/>
            <person name="Chapple C."/>
            <person name="Chatterji S."/>
            <person name="Chinwalla A."/>
            <person name="Civetta A."/>
            <person name="Clifton S.W."/>
            <person name="Comeron J.M."/>
            <person name="Costello J.C."/>
            <person name="Coyne J.A."/>
            <person name="Daub J."/>
            <person name="David R.G."/>
            <person name="Delcher A.L."/>
            <person name="Delehaunty K."/>
            <person name="Do C.B."/>
            <person name="Ebling H."/>
            <person name="Edwards K."/>
            <person name="Eickbush T."/>
            <person name="Evans J.D."/>
            <person name="Filipski A."/>
            <person name="Findeiss S."/>
            <person name="Freyhult E."/>
            <person name="Fulton L."/>
            <person name="Fulton R."/>
            <person name="Garcia A.C."/>
            <person name="Gardiner A."/>
            <person name="Garfield D.A."/>
            <person name="Garvin B.E."/>
            <person name="Gibson G."/>
            <person name="Gilbert D."/>
            <person name="Gnerre S."/>
            <person name="Godfrey J."/>
            <person name="Good R."/>
            <person name="Gotea V."/>
            <person name="Gravely B."/>
            <person name="Greenberg A.J."/>
            <person name="Griffiths-Jones S."/>
            <person name="Gross S."/>
            <person name="Guigo R."/>
            <person name="Gustafson E.A."/>
            <person name="Haerty W."/>
            <person name="Hahn M.W."/>
            <person name="Halligan D.L."/>
            <person name="Halpern A.L."/>
            <person name="Halter G.M."/>
            <person name="Han M.V."/>
            <person name="Heger A."/>
            <person name="Hillier L."/>
            <person name="Hinrichs A.S."/>
            <person name="Holmes I."/>
            <person name="Hoskins R.A."/>
            <person name="Hubisz M.J."/>
            <person name="Hultmark D."/>
            <person name="Huntley M.A."/>
            <person name="Jaffe D.B."/>
            <person name="Jagadeeshan S."/>
            <person name="Jeck W.R."/>
            <person name="Johnson J."/>
            <person name="Jones C.D."/>
            <person name="Jordan W.C."/>
            <person name="Karpen G.H."/>
            <person name="Kataoka E."/>
            <person name="Keightley P.D."/>
            <person name="Kheradpour P."/>
            <person name="Kirkness E.F."/>
            <person name="Koerich L.B."/>
            <person name="Kristiansen K."/>
            <person name="Kudrna D."/>
            <person name="Kulathinal R.J."/>
            <person name="Kumar S."/>
            <person name="Kwok R."/>
            <person name="Lander E."/>
            <person name="Langley C.H."/>
            <person name="Lapoint R."/>
            <person name="Lazzaro B.P."/>
            <person name="Lee S.J."/>
            <person name="Levesque L."/>
            <person name="Li R."/>
            <person name="Lin C.F."/>
            <person name="Lin M.F."/>
            <person name="Lindblad-Toh K."/>
            <person name="Llopart A."/>
            <person name="Long M."/>
            <person name="Low L."/>
            <person name="Lozovsky E."/>
            <person name="Lu J."/>
            <person name="Luo M."/>
            <person name="Machado C.A."/>
            <person name="Makalowski W."/>
            <person name="Marzo M."/>
            <person name="Matsuda M."/>
            <person name="Matzkin L."/>
            <person name="McAllister B."/>
            <person name="McBride C.S."/>
            <person name="McKernan B."/>
            <person name="McKernan K."/>
            <person name="Mendez-Lago M."/>
            <person name="Minx P."/>
            <person name="Mollenhauer M.U."/>
            <person name="Montooth K."/>
            <person name="Mount S.M."/>
            <person name="Mu X."/>
            <person name="Myers E."/>
            <person name="Negre B."/>
            <person name="Newfeld S."/>
            <person name="Nielsen R."/>
            <person name="Noor M.A."/>
            <person name="O'Grady P."/>
            <person name="Pachter L."/>
            <person name="Papaceit M."/>
            <person name="Parisi M.J."/>
            <person name="Parisi M."/>
            <person name="Parts L."/>
            <person name="Pedersen J.S."/>
            <person name="Pesole G."/>
            <person name="Phillippy A.M."/>
            <person name="Ponting C.P."/>
            <person name="Pop M."/>
            <person name="Porcelli D."/>
            <person name="Powell J.R."/>
            <person name="Prohaska S."/>
            <person name="Pruitt K."/>
            <person name="Puig M."/>
            <person name="Quesneville H."/>
            <person name="Ram K.R."/>
            <person name="Rand D."/>
            <person name="Rasmussen M.D."/>
            <person name="Reed L.K."/>
            <person name="Reenan R."/>
            <person name="Reily A."/>
            <person name="Remington K.A."/>
            <person name="Rieger T.T."/>
            <person name="Ritchie M.G."/>
            <person name="Robin C."/>
            <person name="Rogers Y.H."/>
            <person name="Rohde C."/>
            <person name="Rozas J."/>
            <person name="Rubenfield M.J."/>
            <person name="Ruiz A."/>
            <person name="Russo S."/>
            <person name="Salzberg S.L."/>
            <person name="Sanchez-Gracia A."/>
            <person name="Saranga D.J."/>
            <person name="Sato H."/>
            <person name="Schaeffer S.W."/>
            <person name="Schatz M.C."/>
            <person name="Schlenke T."/>
            <person name="Schwartz R."/>
            <person name="Segarra C."/>
            <person name="Singh R.S."/>
            <person name="Sirot L."/>
            <person name="Sirota M."/>
            <person name="Sisneros N.B."/>
            <person name="Smith C.D."/>
            <person name="Smith T.F."/>
            <person name="Spieth J."/>
            <person name="Stage D.E."/>
            <person name="Stark A."/>
            <person name="Stephan W."/>
            <person name="Strausberg R.L."/>
            <person name="Strempel S."/>
            <person name="Sturgill D."/>
            <person name="Sutton G."/>
            <person name="Sutton G.G."/>
            <person name="Tao W."/>
            <person name="Teichmann S."/>
            <person name="Tobari Y.N."/>
            <person name="Tomimura Y."/>
            <person name="Tsolas J.M."/>
            <person name="Valente V.L."/>
            <person name="Venter E."/>
            <person name="Venter J.C."/>
            <person name="Vicario S."/>
            <person name="Vieira F.G."/>
            <person name="Vilella A.J."/>
            <person name="Villasante A."/>
            <person name="Walenz B."/>
            <person name="Wang J."/>
            <person name="Wasserman M."/>
            <person name="Watts T."/>
            <person name="Wilson D."/>
            <person name="Wilson R.K."/>
            <person name="Wing R.A."/>
            <person name="Wolfner M.F."/>
            <person name="Wong A."/>
            <person name="Wong G.K."/>
            <person name="Wu C.I."/>
            <person name="Wu G."/>
            <person name="Yamamoto D."/>
            <person name="Yang H.P."/>
            <person name="Yang S.P."/>
            <person name="Yorke J.A."/>
            <person name="Yoshida K."/>
            <person name="Zdobnov E."/>
            <person name="Zhang P."/>
            <person name="Zhang Y."/>
            <person name="Zimin A.V."/>
            <person name="Baldwin J."/>
            <person name="Abdouelleil A."/>
            <person name="Abdulkadir J."/>
            <person name="Abebe A."/>
            <person name="Abera B."/>
            <person name="Abreu J."/>
            <person name="Acer S.C."/>
            <person name="Aftuck L."/>
            <person name="Alexander A."/>
            <person name="An P."/>
            <person name="Anderson E."/>
            <person name="Anderson S."/>
            <person name="Arachi H."/>
            <person name="Azer M."/>
            <person name="Bachantsang P."/>
            <person name="Barry A."/>
            <person name="Bayul T."/>
            <person name="Berlin A."/>
            <person name="Bessette D."/>
            <person name="Bloom T."/>
            <person name="Blye J."/>
            <person name="Boguslavskiy L."/>
            <person name="Bonnet C."/>
            <person name="Boukhgalter B."/>
            <person name="Bourzgui I."/>
            <person name="Brown A."/>
            <person name="Cahill P."/>
            <person name="Channer S."/>
            <person name="Cheshatsang Y."/>
            <person name="Chuda L."/>
            <person name="Citroen M."/>
            <person name="Collymore A."/>
            <person name="Cooke P."/>
            <person name="Costello M."/>
            <person name="D'Aco K."/>
            <person name="Daza R."/>
            <person name="De Haan G."/>
            <person name="DeGray S."/>
            <person name="DeMaso C."/>
            <person name="Dhargay N."/>
            <person name="Dooley K."/>
            <person name="Dooley E."/>
            <person name="Doricent M."/>
            <person name="Dorje P."/>
            <person name="Dorjee K."/>
            <person name="Dupes A."/>
            <person name="Elong R."/>
            <person name="Falk J."/>
            <person name="Farina A."/>
            <person name="Faro S."/>
            <person name="Ferguson D."/>
            <person name="Fisher S."/>
            <person name="Foley C.D."/>
            <person name="Franke A."/>
            <person name="Friedrich D."/>
            <person name="Gadbois L."/>
            <person name="Gearin G."/>
            <person name="Gearin C.R."/>
            <person name="Giannoukos G."/>
            <person name="Goode T."/>
            <person name="Graham J."/>
            <person name="Grandbois E."/>
            <person name="Grewal S."/>
            <person name="Gyaltsen K."/>
            <person name="Hafez N."/>
            <person name="Hagos B."/>
            <person name="Hall J."/>
            <person name="Henson C."/>
            <person name="Hollinger A."/>
            <person name="Honan T."/>
            <person name="Huard M.D."/>
            <person name="Hughes L."/>
            <person name="Hurhula B."/>
            <person name="Husby M.E."/>
            <person name="Kamat A."/>
            <person name="Kanga B."/>
            <person name="Kashin S."/>
            <person name="Khazanovich D."/>
            <person name="Kisner P."/>
            <person name="Lance K."/>
            <person name="Lara M."/>
            <person name="Lee W."/>
            <person name="Lennon N."/>
            <person name="Letendre F."/>
            <person name="LeVine R."/>
            <person name="Lipovsky A."/>
            <person name="Liu X."/>
            <person name="Liu J."/>
            <person name="Liu S."/>
            <person name="Lokyitsang T."/>
            <person name="Lokyitsang Y."/>
            <person name="Lubonja R."/>
            <person name="Lui A."/>
            <person name="MacDonald P."/>
            <person name="Magnisalis V."/>
            <person name="Maru K."/>
            <person name="Matthews C."/>
            <person name="McCusker W."/>
            <person name="McDonough S."/>
            <person name="Mehta T."/>
            <person name="Meldrim J."/>
            <person name="Meneus L."/>
            <person name="Mihai O."/>
            <person name="Mihalev A."/>
            <person name="Mihova T."/>
            <person name="Mittelman R."/>
            <person name="Mlenga V."/>
            <person name="Montmayeur A."/>
            <person name="Mulrain L."/>
            <person name="Navidi A."/>
            <person name="Naylor J."/>
            <person name="Negash T."/>
            <person name="Nguyen T."/>
            <person name="Nguyen N."/>
            <person name="Nicol R."/>
            <person name="Norbu C."/>
            <person name="Norbu N."/>
            <person name="Novod N."/>
            <person name="O'Neill B."/>
            <person name="Osman S."/>
            <person name="Markiewicz E."/>
            <person name="Oyono O.L."/>
            <person name="Patti C."/>
            <person name="Phunkhang P."/>
            <person name="Pierre F."/>
            <person name="Priest M."/>
            <person name="Raghuraman S."/>
            <person name="Rege F."/>
            <person name="Reyes R."/>
            <person name="Rise C."/>
            <person name="Rogov P."/>
            <person name="Ross K."/>
            <person name="Ryan E."/>
            <person name="Settipalli S."/>
            <person name="Shea T."/>
            <person name="Sherpa N."/>
            <person name="Shi L."/>
            <person name="Shih D."/>
            <person name="Sparrow T."/>
            <person name="Spaulding J."/>
            <person name="Stalker J."/>
            <person name="Stange-Thomann N."/>
            <person name="Stavropoulos S."/>
            <person name="Stone C."/>
            <person name="Strader C."/>
            <person name="Tesfaye S."/>
            <person name="Thomson T."/>
            <person name="Thoulutsang Y."/>
            <person name="Thoulutsang D."/>
            <person name="Topham K."/>
            <person name="Topping I."/>
            <person name="Tsamla T."/>
            <person name="Vassiliev H."/>
            <person name="Vo A."/>
            <person name="Wangchuk T."/>
            <person name="Wangdi T."/>
            <person name="Weiand M."/>
            <person name="Wilkinson J."/>
            <person name="Wilson A."/>
            <person name="Yadav S."/>
            <person name="Young G."/>
            <person name="Yu Q."/>
            <person name="Zembek L."/>
            <person name="Zhong D."/>
            <person name="Zimmer A."/>
            <person name="Zwirko Z."/>
            <person name="Jaffe D.B."/>
            <person name="Alvarez P."/>
            <person name="Brockman W."/>
            <person name="Butler J."/>
            <person name="Chin C."/>
            <person name="Gnerre S."/>
            <person name="Grabherr M."/>
            <person name="Kleber M."/>
            <person name="Mauceli E."/>
            <person name="MacCallum I."/>
        </authorList>
    </citation>
    <scope>NUCLEOTIDE SEQUENCE [LARGE SCALE GENOMIC DNA]</scope>
    <source>
        <strain evidence="22">white501</strain>
    </source>
</reference>
<evidence type="ECO:0000313" key="22">
    <source>
        <dbReference type="Proteomes" id="UP000000304"/>
    </source>
</evidence>
<dbReference type="FunFam" id="3.20.180.20:FF:000001">
    <property type="entry name" value="Dynein axonemal heavy chain 5"/>
    <property type="match status" value="1"/>
</dbReference>
<dbReference type="FunFam" id="1.20.58.1120:FF:000002">
    <property type="entry name" value="Dynein heavy chain 9, axonemal"/>
    <property type="match status" value="1"/>
</dbReference>
<dbReference type="GO" id="GO:0045505">
    <property type="term" value="F:dynein intermediate chain binding"/>
    <property type="evidence" value="ECO:0007669"/>
    <property type="project" value="InterPro"/>
</dbReference>
<evidence type="ECO:0000259" key="15">
    <source>
        <dbReference type="Pfam" id="PF08385"/>
    </source>
</evidence>
<keyword evidence="6" id="KW-0547">Nucleotide-binding</keyword>
<dbReference type="Pfam" id="PF18199">
    <property type="entry name" value="Dynein_C"/>
    <property type="match status" value="1"/>
</dbReference>
<dbReference type="OMA" id="WAYLVND"/>
<feature type="domain" description="Dynein heavy chain region D6 P-loop" evidence="14">
    <location>
        <begin position="2602"/>
        <end position="2722"/>
    </location>
</feature>
<dbReference type="InterPro" id="IPR042219">
    <property type="entry name" value="AAA_lid_11_sf"/>
</dbReference>
<dbReference type="STRING" id="7240.B4R1N9"/>
<dbReference type="InterPro" id="IPR027417">
    <property type="entry name" value="P-loop_NTPase"/>
</dbReference>
<dbReference type="FunFam" id="1.20.1270.280:FF:000003">
    <property type="entry name" value="Dynein axonemal heavy chain 17"/>
    <property type="match status" value="1"/>
</dbReference>
<feature type="domain" description="Dynein heavy chain AAA 5 extension" evidence="18">
    <location>
        <begin position="2325"/>
        <end position="2412"/>
    </location>
</feature>
<dbReference type="InterPro" id="IPR041228">
    <property type="entry name" value="Dynein_C"/>
</dbReference>
<dbReference type="InterPro" id="IPR042222">
    <property type="entry name" value="Dynein_2_N"/>
</dbReference>
<dbReference type="FunFam" id="1.10.8.710:FF:000002">
    <property type="entry name" value="dynein heavy chain 17, axonemal"/>
    <property type="match status" value="1"/>
</dbReference>
<dbReference type="GO" id="GO:0005874">
    <property type="term" value="C:microtubule"/>
    <property type="evidence" value="ECO:0007669"/>
    <property type="project" value="UniProtKB-KW"/>
</dbReference>
<feature type="domain" description="Dynein heavy chain AAA lid" evidence="19">
    <location>
        <begin position="2754"/>
        <end position="2890"/>
    </location>
</feature>
<dbReference type="Proteomes" id="UP000000304">
    <property type="component" value="Chromosome 3R"/>
</dbReference>
<keyword evidence="11" id="KW-0505">Motor protein</keyword>
<dbReference type="PhylomeDB" id="B4R1N9"/>
<dbReference type="PANTHER" id="PTHR46532">
    <property type="entry name" value="MALE FERTILITY FACTOR KL5"/>
    <property type="match status" value="1"/>
</dbReference>
<dbReference type="Gene3D" id="3.10.490.20">
    <property type="match status" value="1"/>
</dbReference>
<evidence type="ECO:0000256" key="3">
    <source>
        <dbReference type="ARBA" id="ARBA00022490"/>
    </source>
</evidence>
<dbReference type="GO" id="GO:0005524">
    <property type="term" value="F:ATP binding"/>
    <property type="evidence" value="ECO:0007669"/>
    <property type="project" value="UniProtKB-KW"/>
</dbReference>
<dbReference type="OrthoDB" id="5593012at2759"/>
<feature type="domain" description="Dynein heavy chain tail" evidence="15">
    <location>
        <begin position="206"/>
        <end position="782"/>
    </location>
</feature>
<feature type="domain" description="Dynein heavy chain linker" evidence="16">
    <location>
        <begin position="1292"/>
        <end position="1706"/>
    </location>
</feature>
<dbReference type="InterPro" id="IPR026983">
    <property type="entry name" value="DHC"/>
</dbReference>
<evidence type="ECO:0000259" key="19">
    <source>
        <dbReference type="Pfam" id="PF18198"/>
    </source>
</evidence>
<dbReference type="Gene3D" id="3.20.180.20">
    <property type="entry name" value="Dynein heavy chain, N-terminal domain 2"/>
    <property type="match status" value="1"/>
</dbReference>
<keyword evidence="4" id="KW-0493">Microtubule</keyword>
<dbReference type="InterPro" id="IPR004273">
    <property type="entry name" value="Dynein_heavy_D6_P-loop"/>
</dbReference>
<dbReference type="InterPro" id="IPR035699">
    <property type="entry name" value="AAA_6"/>
</dbReference>
<dbReference type="FunFam" id="1.20.140.100:FF:000001">
    <property type="entry name" value="dynein heavy chain 17, axonemal"/>
    <property type="match status" value="1"/>
</dbReference>
<dbReference type="Pfam" id="PF08385">
    <property type="entry name" value="DHC_N1"/>
    <property type="match status" value="1"/>
</dbReference>
<dbReference type="PANTHER" id="PTHR46532:SF11">
    <property type="entry name" value="DYNEIN AXONEMAL HEAVY CHAIN 12"/>
    <property type="match status" value="1"/>
</dbReference>
<dbReference type="InterPro" id="IPR041658">
    <property type="entry name" value="AAA_lid_11"/>
</dbReference>
<keyword evidence="10" id="KW-0969">Cilium</keyword>
<dbReference type="Gene3D" id="1.20.58.1120">
    <property type="match status" value="1"/>
</dbReference>
<evidence type="ECO:0000256" key="8">
    <source>
        <dbReference type="ARBA" id="ARBA00023017"/>
    </source>
</evidence>
<dbReference type="Pfam" id="PF03028">
    <property type="entry name" value="Dynein_heavy"/>
    <property type="match status" value="1"/>
</dbReference>
<keyword evidence="7" id="KW-0067">ATP-binding</keyword>
<dbReference type="FunFam" id="1.10.287.2620:FF:000004">
    <property type="entry name" value="Dynein axonemal heavy chain 17"/>
    <property type="match status" value="1"/>
</dbReference>
<gene>
    <name evidence="21" type="primary">Dsim\GD20019</name>
    <name evidence="21" type="ORF">Dsim_GD20019</name>
</gene>
<dbReference type="InterPro" id="IPR042228">
    <property type="entry name" value="Dynein_linker_3"/>
</dbReference>
<dbReference type="GO" id="GO:0007018">
    <property type="term" value="P:microtubule-based movement"/>
    <property type="evidence" value="ECO:0007669"/>
    <property type="project" value="InterPro"/>
</dbReference>
<dbReference type="Gene3D" id="1.10.287.2620">
    <property type="match status" value="1"/>
</dbReference>
<dbReference type="GO" id="GO:0008569">
    <property type="term" value="F:minus-end-directed microtubule motor activity"/>
    <property type="evidence" value="ECO:0007669"/>
    <property type="project" value="InterPro"/>
</dbReference>
<comment type="subcellular location">
    <subcellularLocation>
        <location evidence="1">Cytoplasm</location>
        <location evidence="1">Cytoskeleton</location>
        <location evidence="1">Cilium axoneme</location>
    </subcellularLocation>
</comment>
<dbReference type="Gene3D" id="1.20.1270.280">
    <property type="match status" value="1"/>
</dbReference>
<dbReference type="Pfam" id="PF08393">
    <property type="entry name" value="DHC_N2"/>
    <property type="match status" value="1"/>
</dbReference>
<evidence type="ECO:0000259" key="20">
    <source>
        <dbReference type="Pfam" id="PF18199"/>
    </source>
</evidence>
<keyword evidence="12" id="KW-0206">Cytoskeleton</keyword>
<dbReference type="FunFam" id="3.40.50.300:FF:000219">
    <property type="entry name" value="Dynein axonemal heavy chain 17"/>
    <property type="match status" value="1"/>
</dbReference>
<accession>B4R1N9</accession>
<dbReference type="InterPro" id="IPR043157">
    <property type="entry name" value="Dynein_AAA1S"/>
</dbReference>
<dbReference type="Gene3D" id="1.10.8.710">
    <property type="match status" value="1"/>
</dbReference>
<keyword evidence="5" id="KW-0677">Repeat</keyword>
<dbReference type="Pfam" id="PF17852">
    <property type="entry name" value="Dynein_AAA_lid"/>
    <property type="match status" value="1"/>
</dbReference>
<dbReference type="InterPro" id="IPR041466">
    <property type="entry name" value="Dynein_AAA5_ext"/>
</dbReference>
<evidence type="ECO:0000256" key="11">
    <source>
        <dbReference type="ARBA" id="ARBA00023175"/>
    </source>
</evidence>
<dbReference type="Pfam" id="PF18198">
    <property type="entry name" value="AAA_lid_11"/>
    <property type="match status" value="1"/>
</dbReference>
<evidence type="ECO:0000256" key="10">
    <source>
        <dbReference type="ARBA" id="ARBA00023069"/>
    </source>
</evidence>
<proteinExistence type="inferred from homology"/>
<dbReference type="FunFam" id="3.10.490.20:FF:000002">
    <property type="entry name" value="Dynein axonemal heavy chain 17"/>
    <property type="match status" value="1"/>
</dbReference>
<dbReference type="SUPFAM" id="SSF52540">
    <property type="entry name" value="P-loop containing nucleoside triphosphate hydrolases"/>
    <property type="match status" value="2"/>
</dbReference>
<dbReference type="Pfam" id="PF12774">
    <property type="entry name" value="AAA_6"/>
    <property type="match status" value="1"/>
</dbReference>
<protein>
    <submittedName>
        <fullName evidence="21">GD20019</fullName>
    </submittedName>
</protein>
<evidence type="ECO:0000259" key="18">
    <source>
        <dbReference type="Pfam" id="PF17852"/>
    </source>
</evidence>
<dbReference type="InterPro" id="IPR043160">
    <property type="entry name" value="Dynein_C_barrel"/>
</dbReference>
<dbReference type="EMBL" id="CM000364">
    <property type="protein sequence ID" value="EDX12148.1"/>
    <property type="molecule type" value="Genomic_DNA"/>
</dbReference>
<evidence type="ECO:0000256" key="13">
    <source>
        <dbReference type="ARBA" id="ARBA00023273"/>
    </source>
</evidence>
<evidence type="ECO:0000259" key="14">
    <source>
        <dbReference type="Pfam" id="PF03028"/>
    </source>
</evidence>
<dbReference type="HOGENOM" id="CLU_000038_4_0_1"/>
<keyword evidence="3" id="KW-0963">Cytoplasm</keyword>
<feature type="domain" description="Dynein heavy chain hydrolytic ATP-binding dynein motor region" evidence="17">
    <location>
        <begin position="1841"/>
        <end position="2167"/>
    </location>
</feature>
<evidence type="ECO:0000313" key="21">
    <source>
        <dbReference type="EMBL" id="EDX12148.1"/>
    </source>
</evidence>
<organism evidence="21 22">
    <name type="scientific">Drosophila simulans</name>
    <name type="common">Fruit fly</name>
    <dbReference type="NCBI Taxonomy" id="7240"/>
    <lineage>
        <taxon>Eukaryota</taxon>
        <taxon>Metazoa</taxon>
        <taxon>Ecdysozoa</taxon>
        <taxon>Arthropoda</taxon>
        <taxon>Hexapoda</taxon>
        <taxon>Insecta</taxon>
        <taxon>Pterygota</taxon>
        <taxon>Neoptera</taxon>
        <taxon>Endopterygota</taxon>
        <taxon>Diptera</taxon>
        <taxon>Brachycera</taxon>
        <taxon>Muscomorpha</taxon>
        <taxon>Ephydroidea</taxon>
        <taxon>Drosophilidae</taxon>
        <taxon>Drosophila</taxon>
        <taxon>Sophophora</taxon>
    </lineage>
</organism>
<evidence type="ECO:0000259" key="17">
    <source>
        <dbReference type="Pfam" id="PF12774"/>
    </source>
</evidence>
<dbReference type="FunFam" id="3.40.50.300:FF:000667">
    <property type="entry name" value="Dynein axonemal heavy chain 11"/>
    <property type="match status" value="1"/>
</dbReference>
<evidence type="ECO:0000256" key="7">
    <source>
        <dbReference type="ARBA" id="ARBA00022840"/>
    </source>
</evidence>
<keyword evidence="8" id="KW-0243">Dynein</keyword>
<comment type="similarity">
    <text evidence="2">Belongs to the dynein heavy chain family.</text>
</comment>
<keyword evidence="9" id="KW-0175">Coiled coil</keyword>
<dbReference type="GO" id="GO:0007605">
    <property type="term" value="P:sensory perception of sound"/>
    <property type="evidence" value="ECO:0007669"/>
    <property type="project" value="EnsemblMetazoa"/>
</dbReference>
<dbReference type="Gene3D" id="1.10.8.720">
    <property type="entry name" value="Region D6 of dynein motor"/>
    <property type="match status" value="1"/>
</dbReference>
<dbReference type="Gene3D" id="1.20.140.100">
    <property type="entry name" value="Dynein heavy chain, N-terminal domain 2"/>
    <property type="match status" value="1"/>
</dbReference>
<dbReference type="InterPro" id="IPR013594">
    <property type="entry name" value="Dynein_heavy_tail"/>
</dbReference>
<dbReference type="GO" id="GO:0051959">
    <property type="term" value="F:dynein light intermediate chain binding"/>
    <property type="evidence" value="ECO:0007669"/>
    <property type="project" value="InterPro"/>
</dbReference>
<evidence type="ECO:0000256" key="9">
    <source>
        <dbReference type="ARBA" id="ARBA00023054"/>
    </source>
</evidence>
<evidence type="ECO:0000256" key="1">
    <source>
        <dbReference type="ARBA" id="ARBA00004430"/>
    </source>
</evidence>
<evidence type="ECO:0000259" key="16">
    <source>
        <dbReference type="Pfam" id="PF08393"/>
    </source>
</evidence>
<dbReference type="Gene3D" id="1.10.8.1220">
    <property type="match status" value="1"/>
</dbReference>
<evidence type="ECO:0000256" key="12">
    <source>
        <dbReference type="ARBA" id="ARBA00023212"/>
    </source>
</evidence>